<dbReference type="eggNOG" id="KOG4139">
    <property type="taxonomic scope" value="Eukaryota"/>
</dbReference>
<dbReference type="PROSITE" id="PS51265">
    <property type="entry name" value="ZF_DBF4"/>
    <property type="match status" value="1"/>
</dbReference>
<keyword evidence="1" id="KW-0479">Metal-binding</keyword>
<evidence type="ECO:0000256" key="5">
    <source>
        <dbReference type="SAM" id="MobiDB-lite"/>
    </source>
</evidence>
<dbReference type="GO" id="GO:0003688">
    <property type="term" value="F:DNA replication origin binding"/>
    <property type="evidence" value="ECO:0007669"/>
    <property type="project" value="EnsemblFungi"/>
</dbReference>
<dbReference type="Gene3D" id="6.10.250.3410">
    <property type="entry name" value="DBF zinc finger"/>
    <property type="match status" value="1"/>
</dbReference>
<keyword evidence="8" id="KW-1185">Reference proteome</keyword>
<dbReference type="GO" id="GO:0008270">
    <property type="term" value="F:zinc ion binding"/>
    <property type="evidence" value="ECO:0007669"/>
    <property type="project" value="UniProtKB-KW"/>
</dbReference>
<proteinExistence type="predicted"/>
<dbReference type="FunCoup" id="H2AYY2">
    <property type="interactions" value="238"/>
</dbReference>
<sequence>MVSPSKNALRSPLKETHTNLKTPSLINFENNMELSKAKRSLEIAIQNNSNEQSSNDPLKKKPKIERGRSIEGAVLVSNTAALRNMDPKVTPKELLDWQNNWKKIMKRDTKIYFDTTVEIDITKHAKRSLDKKKELLRRAFISLGAQITQFFDTTVTIVITTRSTDHISSLNDADILKRAKRNYMKVWGYEKAVRFLKNLDVDFDEVMKNKQPLIATPTLSNLLENEKLYGPTDRDPRTKRDDTHYFKYPHVYMYDLWQTWAPIVTLEWKPNELTNDDDLPYPVLKMGTFGRCPFIGDRQCDETSYKRVLKRFERDQINKKYALRLRQLYQNHAEPNSAFDEGLTILPHACCDSRQSYNTWQETKKQVTAEKRRYKAVIESDFHDKEHIKNDDYKSEPKPSKIHEFTSAIVQPITTEAAMVASTNINRGSANTSLQKEHPTPQLKHPVLASFIRQETEEYPDDLCTVKKPSRMPYEIKASGVHQSNDVATSFGNGLGPTKASVMSKNLKSLNRLVVDRRLGTSNLRKVSRNIKSGSKELDLPEKLLAYTSRKETSFTNTELKANTEREDKTKEEKSLNENIKVVVEHKEQAPKSSGYCENCRVKYYSLKEHMLTERHVSFADNNLNFEAIDSLVEKLQFQF</sequence>
<dbReference type="GO" id="GO:0000775">
    <property type="term" value="C:chromosome, centromeric region"/>
    <property type="evidence" value="ECO:0007669"/>
    <property type="project" value="EnsemblFungi"/>
</dbReference>
<evidence type="ECO:0000256" key="4">
    <source>
        <dbReference type="PROSITE-ProRule" id="PRU00600"/>
    </source>
</evidence>
<dbReference type="FunFam" id="6.10.250.3410:FF:000001">
    <property type="entry name" value="Protein DBF4 homolog A"/>
    <property type="match status" value="1"/>
</dbReference>
<evidence type="ECO:0000256" key="2">
    <source>
        <dbReference type="ARBA" id="ARBA00022771"/>
    </source>
</evidence>
<feature type="domain" description="DBF4-type" evidence="6">
    <location>
        <begin position="590"/>
        <end position="639"/>
    </location>
</feature>
<dbReference type="KEGG" id="kaf:KAFR_0H01280"/>
<evidence type="ECO:0000256" key="1">
    <source>
        <dbReference type="ARBA" id="ARBA00022723"/>
    </source>
</evidence>
<dbReference type="InterPro" id="IPR055116">
    <property type="entry name" value="DBF4_BRCT"/>
</dbReference>
<dbReference type="InterPro" id="IPR013939">
    <property type="entry name" value="Regulatory_Dfp1/Him1"/>
</dbReference>
<dbReference type="Pfam" id="PF08630">
    <property type="entry name" value="Dfp1_Him1_M"/>
    <property type="match status" value="1"/>
</dbReference>
<dbReference type="GO" id="GO:0043539">
    <property type="term" value="F:protein serine/threonine kinase activator activity"/>
    <property type="evidence" value="ECO:0007669"/>
    <property type="project" value="EnsemblFungi"/>
</dbReference>
<dbReference type="PANTHER" id="PTHR15375:SF26">
    <property type="entry name" value="PROTEIN CHIFFON"/>
    <property type="match status" value="1"/>
</dbReference>
<dbReference type="GO" id="GO:0006279">
    <property type="term" value="P:premeiotic DNA replication"/>
    <property type="evidence" value="ECO:0007669"/>
    <property type="project" value="EnsemblFungi"/>
</dbReference>
<organism evidence="7 8">
    <name type="scientific">Kazachstania africana (strain ATCC 22294 / BCRC 22015 / CBS 2517 / CECT 1963 / NBRC 1671 / NRRL Y-8276)</name>
    <name type="common">Yeast</name>
    <name type="synonym">Kluyveromyces africanus</name>
    <dbReference type="NCBI Taxonomy" id="1071382"/>
    <lineage>
        <taxon>Eukaryota</taxon>
        <taxon>Fungi</taxon>
        <taxon>Dikarya</taxon>
        <taxon>Ascomycota</taxon>
        <taxon>Saccharomycotina</taxon>
        <taxon>Saccharomycetes</taxon>
        <taxon>Saccharomycetales</taxon>
        <taxon>Saccharomycetaceae</taxon>
        <taxon>Kazachstania</taxon>
    </lineage>
</organism>
<evidence type="ECO:0000313" key="7">
    <source>
        <dbReference type="EMBL" id="CCF59538.1"/>
    </source>
</evidence>
<name>H2AYY2_KAZAF</name>
<accession>H2AYY2</accession>
<dbReference type="InterPro" id="IPR006572">
    <property type="entry name" value="Znf_DBF"/>
</dbReference>
<keyword evidence="2 4" id="KW-0863">Zinc-finger</keyword>
<dbReference type="STRING" id="1071382.H2AYY2"/>
<gene>
    <name evidence="7" type="primary">KAFR0H01280</name>
    <name evidence="7" type="ORF">KAFR_0H01280</name>
</gene>
<dbReference type="OrthoDB" id="21380at2759"/>
<dbReference type="GO" id="GO:0060903">
    <property type="term" value="P:positive regulation of meiosis I"/>
    <property type="evidence" value="ECO:0007669"/>
    <property type="project" value="EnsemblFungi"/>
</dbReference>
<dbReference type="Pfam" id="PF22437">
    <property type="entry name" value="DBF4_BRCT"/>
    <property type="match status" value="1"/>
</dbReference>
<evidence type="ECO:0000313" key="8">
    <source>
        <dbReference type="Proteomes" id="UP000005220"/>
    </source>
</evidence>
<dbReference type="SMART" id="SM00586">
    <property type="entry name" value="ZnF_DBF"/>
    <property type="match status" value="1"/>
</dbReference>
<keyword evidence="3" id="KW-0862">Zinc</keyword>
<dbReference type="GO" id="GO:0001100">
    <property type="term" value="P:negative regulation of exit from mitosis"/>
    <property type="evidence" value="ECO:0007669"/>
    <property type="project" value="EnsemblFungi"/>
</dbReference>
<dbReference type="InParanoid" id="H2AYY2"/>
<dbReference type="GO" id="GO:0006270">
    <property type="term" value="P:DNA replication initiation"/>
    <property type="evidence" value="ECO:0007669"/>
    <property type="project" value="EnsemblFungi"/>
</dbReference>
<dbReference type="InterPro" id="IPR036420">
    <property type="entry name" value="BRCT_dom_sf"/>
</dbReference>
<reference evidence="7 8" key="1">
    <citation type="journal article" date="2011" name="Proc. Natl. Acad. Sci. U.S.A.">
        <title>Evolutionary erosion of yeast sex chromosomes by mating-type switching accidents.</title>
        <authorList>
            <person name="Gordon J.L."/>
            <person name="Armisen D."/>
            <person name="Proux-Wera E."/>
            <person name="Oheigeartaigh S.S."/>
            <person name="Byrne K.P."/>
            <person name="Wolfe K.H."/>
        </authorList>
    </citation>
    <scope>NUCLEOTIDE SEQUENCE [LARGE SCALE GENOMIC DNA]</scope>
    <source>
        <strain evidence="8">ATCC 22294 / BCRC 22015 / CBS 2517 / CECT 1963 / NBRC 1671 / NRRL Y-8276</strain>
    </source>
</reference>
<evidence type="ECO:0000259" key="6">
    <source>
        <dbReference type="PROSITE" id="PS51265"/>
    </source>
</evidence>
<evidence type="ECO:0000256" key="3">
    <source>
        <dbReference type="ARBA" id="ARBA00022833"/>
    </source>
</evidence>
<dbReference type="Gene3D" id="3.40.50.10190">
    <property type="entry name" value="BRCT domain"/>
    <property type="match status" value="1"/>
</dbReference>
<protein>
    <recommendedName>
        <fullName evidence="6">DBF4-type domain-containing protein</fullName>
    </recommendedName>
</protein>
<dbReference type="EMBL" id="HE650828">
    <property type="protein sequence ID" value="CCF59538.1"/>
    <property type="molecule type" value="Genomic_DNA"/>
</dbReference>
<dbReference type="GO" id="GO:0031431">
    <property type="term" value="C:Dbf4-dependent protein kinase complex"/>
    <property type="evidence" value="ECO:0007669"/>
    <property type="project" value="EnsemblFungi"/>
</dbReference>
<dbReference type="Pfam" id="PF07535">
    <property type="entry name" value="zf-DBF"/>
    <property type="match status" value="1"/>
</dbReference>
<dbReference type="PANTHER" id="PTHR15375">
    <property type="entry name" value="ACTIVATOR OF S-PHASE KINASE-RELATED"/>
    <property type="match status" value="1"/>
</dbReference>
<dbReference type="InterPro" id="IPR038545">
    <property type="entry name" value="Znf_DBF_sf"/>
</dbReference>
<dbReference type="Proteomes" id="UP000005220">
    <property type="component" value="Chromosome 8"/>
</dbReference>
<feature type="region of interest" description="Disordered" evidence="5">
    <location>
        <begin position="1"/>
        <end position="21"/>
    </location>
</feature>
<dbReference type="AlphaFoldDB" id="H2AYY2"/>
<dbReference type="InterPro" id="IPR051590">
    <property type="entry name" value="Replication_Regulatory_Kinase"/>
</dbReference>
<dbReference type="RefSeq" id="XP_003958673.1">
    <property type="nucleotide sequence ID" value="XM_003958624.1"/>
</dbReference>
<dbReference type="GO" id="GO:0033314">
    <property type="term" value="P:mitotic DNA replication checkpoint signaling"/>
    <property type="evidence" value="ECO:0007669"/>
    <property type="project" value="EnsemblFungi"/>
</dbReference>
<dbReference type="HOGENOM" id="CLU_023948_0_0_1"/>
<dbReference type="GO" id="GO:0000785">
    <property type="term" value="C:chromatin"/>
    <property type="evidence" value="ECO:0007669"/>
    <property type="project" value="EnsemblFungi"/>
</dbReference>
<dbReference type="GeneID" id="13887535"/>
<dbReference type="GO" id="GO:1903468">
    <property type="term" value="P:positive regulation of DNA replication initiation"/>
    <property type="evidence" value="ECO:0007669"/>
    <property type="project" value="EnsemblFungi"/>
</dbReference>